<dbReference type="Gene3D" id="3.30.428.10">
    <property type="entry name" value="HIT-like"/>
    <property type="match status" value="1"/>
</dbReference>
<dbReference type="InterPro" id="IPR036265">
    <property type="entry name" value="HIT-like_sf"/>
</dbReference>
<organism evidence="1 2">
    <name type="scientific">Thiothrix nivea (strain ATCC 35100 / DSM 5205 / JP2)</name>
    <dbReference type="NCBI Taxonomy" id="870187"/>
    <lineage>
        <taxon>Bacteria</taxon>
        <taxon>Pseudomonadati</taxon>
        <taxon>Pseudomonadota</taxon>
        <taxon>Gammaproteobacteria</taxon>
        <taxon>Thiotrichales</taxon>
        <taxon>Thiotrichaceae</taxon>
        <taxon>Thiothrix</taxon>
    </lineage>
</organism>
<accession>A0A656HI57</accession>
<evidence type="ECO:0008006" key="3">
    <source>
        <dbReference type="Google" id="ProtNLM"/>
    </source>
</evidence>
<proteinExistence type="predicted"/>
<gene>
    <name evidence="1" type="ORF">Thini_3367</name>
</gene>
<evidence type="ECO:0000313" key="1">
    <source>
        <dbReference type="EMBL" id="EIJ35882.1"/>
    </source>
</evidence>
<sequence length="156" mass="17433" precursor="true">MSIKSKFFLWGALLFLAGVSSGGYLFSETIPRAFLPSPSCGKHCYTKQEIAGLITSAAIQQAPFLVPDVVQESDTCLAIPYPNPAPRTKTHYVLFPKHDVKNIAMLTPEDVPYVLGCFAMLRELVQRDKLENYYVRTNGPGKQEIAYLHFHLIANK</sequence>
<dbReference type="SUPFAM" id="SSF54197">
    <property type="entry name" value="HIT-like"/>
    <property type="match status" value="1"/>
</dbReference>
<dbReference type="EMBL" id="JH651384">
    <property type="protein sequence ID" value="EIJ35882.1"/>
    <property type="molecule type" value="Genomic_DNA"/>
</dbReference>
<dbReference type="Proteomes" id="UP000005317">
    <property type="component" value="Unassembled WGS sequence"/>
</dbReference>
<dbReference type="Pfam" id="PF11969">
    <property type="entry name" value="DcpS_C"/>
    <property type="match status" value="1"/>
</dbReference>
<dbReference type="AlphaFoldDB" id="A0A656HI57"/>
<keyword evidence="2" id="KW-1185">Reference proteome</keyword>
<reference evidence="2" key="1">
    <citation type="journal article" date="2011" name="Stand. Genomic Sci.">
        <title>Genome sequence of the filamentous, gliding Thiothrix nivea neotype strain (JP2(T)).</title>
        <authorList>
            <person name="Lapidus A."/>
            <person name="Nolan M."/>
            <person name="Lucas S."/>
            <person name="Glavina Del Rio T."/>
            <person name="Tice H."/>
            <person name="Cheng J.F."/>
            <person name="Tapia R."/>
            <person name="Han C."/>
            <person name="Goodwin L."/>
            <person name="Pitluck S."/>
            <person name="Liolios K."/>
            <person name="Pagani I."/>
            <person name="Ivanova N."/>
            <person name="Huntemann M."/>
            <person name="Mavromatis K."/>
            <person name="Mikhailova N."/>
            <person name="Pati A."/>
            <person name="Chen A."/>
            <person name="Palaniappan K."/>
            <person name="Land M."/>
            <person name="Brambilla E.M."/>
            <person name="Rohde M."/>
            <person name="Abt B."/>
            <person name="Verbarg S."/>
            <person name="Goker M."/>
            <person name="Bristow J."/>
            <person name="Eisen J.A."/>
            <person name="Markowitz V."/>
            <person name="Hugenholtz P."/>
            <person name="Kyrpides N.C."/>
            <person name="Klenk H.P."/>
            <person name="Woyke T."/>
        </authorList>
    </citation>
    <scope>NUCLEOTIDE SEQUENCE [LARGE SCALE GENOMIC DNA]</scope>
    <source>
        <strain evidence="2">ATCC 35100 / DSM 5205 / JP2</strain>
    </source>
</reference>
<name>A0A656HI57_THINJ</name>
<protein>
    <recommendedName>
        <fullName evidence="3">HIT domain-containing protein</fullName>
    </recommendedName>
</protein>
<evidence type="ECO:0000313" key="2">
    <source>
        <dbReference type="Proteomes" id="UP000005317"/>
    </source>
</evidence>